<proteinExistence type="predicted"/>
<organism evidence="3">
    <name type="scientific">uncultured Sulfurovum sp</name>
    <dbReference type="NCBI Taxonomy" id="269237"/>
    <lineage>
        <taxon>Bacteria</taxon>
        <taxon>Pseudomonadati</taxon>
        <taxon>Campylobacterota</taxon>
        <taxon>Epsilonproteobacteria</taxon>
        <taxon>Campylobacterales</taxon>
        <taxon>Sulfurovaceae</taxon>
        <taxon>Sulfurovum</taxon>
        <taxon>environmental samples</taxon>
    </lineage>
</organism>
<gene>
    <name evidence="3" type="ORF">HELGO_WM26052</name>
</gene>
<dbReference type="EMBL" id="CACVAZ010000213">
    <property type="protein sequence ID" value="CAA6826728.1"/>
    <property type="molecule type" value="Genomic_DNA"/>
</dbReference>
<name>A0A6S6UEU5_9BACT</name>
<dbReference type="AlphaFoldDB" id="A0A6S6UEU5"/>
<feature type="domain" description="Glycosyl transferase family 1" evidence="1">
    <location>
        <begin position="195"/>
        <end position="362"/>
    </location>
</feature>
<sequence length="385" mass="43839">MKKVTLFINSLTSGGAERVLSIIATELVAQQREVHLLCIEKDNVYSLPKEVKITYLSTLSKHDSSLKKLLYLPYVAYKLKKYIKKNQTTLIQSHIYRANFSNILAKIFGAKHQVQVVEVTSINNLKEGGLSKKINYALIKLLYQHADMVIFKAQKMKEEFLKNIPNVKNYTVINNPYDIHKISTLAQEPVEDFTFSKVKKYLVSVGRLSSEKRFITLINVLKNLDENIELLLIGEGEEAENLKRFTHENKLEQRVHFLGRKENPFKYIKQADIFVLASQGEGFPNVIIEAMICATPVISTDCISGPREILAPNIDINFQLRSNIELAKNGILYPVDDEKSLSSAIKIMLSDSPKQKEYIANGLVQSQKYALKKIIQQYKEVLCVA</sequence>
<reference evidence="3" key="1">
    <citation type="submission" date="2020-01" db="EMBL/GenBank/DDBJ databases">
        <authorList>
            <person name="Meier V. D."/>
            <person name="Meier V D."/>
        </authorList>
    </citation>
    <scope>NUCLEOTIDE SEQUENCE</scope>
    <source>
        <strain evidence="3">HLG_WM_MAG_02</strain>
    </source>
</reference>
<evidence type="ECO:0008006" key="4">
    <source>
        <dbReference type="Google" id="ProtNLM"/>
    </source>
</evidence>
<evidence type="ECO:0000259" key="2">
    <source>
        <dbReference type="Pfam" id="PF13439"/>
    </source>
</evidence>
<evidence type="ECO:0000259" key="1">
    <source>
        <dbReference type="Pfam" id="PF00534"/>
    </source>
</evidence>
<dbReference type="GO" id="GO:0016757">
    <property type="term" value="F:glycosyltransferase activity"/>
    <property type="evidence" value="ECO:0007669"/>
    <property type="project" value="InterPro"/>
</dbReference>
<dbReference type="SUPFAM" id="SSF53756">
    <property type="entry name" value="UDP-Glycosyltransferase/glycogen phosphorylase"/>
    <property type="match status" value="1"/>
</dbReference>
<accession>A0A6S6UEU5</accession>
<dbReference type="Gene3D" id="3.40.50.2000">
    <property type="entry name" value="Glycogen Phosphorylase B"/>
    <property type="match status" value="2"/>
</dbReference>
<dbReference type="CDD" id="cd03811">
    <property type="entry name" value="GT4_GT28_WabH-like"/>
    <property type="match status" value="1"/>
</dbReference>
<dbReference type="InterPro" id="IPR001296">
    <property type="entry name" value="Glyco_trans_1"/>
</dbReference>
<dbReference type="PANTHER" id="PTHR12526:SF630">
    <property type="entry name" value="GLYCOSYLTRANSFERASE"/>
    <property type="match status" value="1"/>
</dbReference>
<dbReference type="PANTHER" id="PTHR12526">
    <property type="entry name" value="GLYCOSYLTRANSFERASE"/>
    <property type="match status" value="1"/>
</dbReference>
<protein>
    <recommendedName>
        <fullName evidence="4">Alpha-1,4-N-acetylgalactosamine transferase PglJ (EC)</fullName>
    </recommendedName>
</protein>
<dbReference type="Pfam" id="PF00534">
    <property type="entry name" value="Glycos_transf_1"/>
    <property type="match status" value="1"/>
</dbReference>
<dbReference type="InterPro" id="IPR028098">
    <property type="entry name" value="Glyco_trans_4-like_N"/>
</dbReference>
<dbReference type="Pfam" id="PF13439">
    <property type="entry name" value="Glyco_transf_4"/>
    <property type="match status" value="1"/>
</dbReference>
<evidence type="ECO:0000313" key="3">
    <source>
        <dbReference type="EMBL" id="CAA6826728.1"/>
    </source>
</evidence>
<feature type="domain" description="Glycosyltransferase subfamily 4-like N-terminal" evidence="2">
    <location>
        <begin position="14"/>
        <end position="179"/>
    </location>
</feature>